<feature type="domain" description="RNA-dependent RNA polymerase alsuviricetes" evidence="1">
    <location>
        <begin position="15"/>
        <end position="307"/>
    </location>
</feature>
<dbReference type="SUPFAM" id="SSF56672">
    <property type="entry name" value="DNA/RNA polymerases"/>
    <property type="match status" value="1"/>
</dbReference>
<keyword evidence="2" id="KW-0696">RNA-directed RNA polymerase</keyword>
<organism evidence="2">
    <name type="scientific">Rhizoctonia solani RNA virus 3</name>
    <dbReference type="NCBI Taxonomy" id="1871639"/>
    <lineage>
        <taxon>Viruses</taxon>
    </lineage>
</organism>
<dbReference type="InterPro" id="IPR043502">
    <property type="entry name" value="DNA/RNA_pol_sf"/>
</dbReference>
<keyword evidence="2" id="KW-0808">Transferase</keyword>
<sequence>SRLLGPAHTELEDAYPVAKQMFDIFVSVFLDSKAQTCGRSTTDCVMDWVRSREPRKFNALLRDLESSGTAHEVVAKFFVKSQLKPKFAGYAKGPAMEAGQGINGATQSLNLSSCPLTVEAFRVLQELSRTDVIWFTGFSNAQLDARVRACGGDLHASYTCTDISQQDAHHSAPHRLFGAMLLAHMTGSTEIAEVYLSTREFRSVSSFTANLKFTVIERLFSGEAFTIFLNTTTAAAENALNFCFPSSTFYMGIGDDSVFSGKWTRRPSASMIRVKIKVDHHSTIDFCNRMWTSTRRSLPDPCRMVAKH</sequence>
<protein>
    <submittedName>
        <fullName evidence="2">RNA-dependent RNA polymerase</fullName>
    </submittedName>
</protein>
<dbReference type="EMBL" id="KX349066">
    <property type="protein sequence ID" value="ANR02700.1"/>
    <property type="molecule type" value="Genomic_RNA"/>
</dbReference>
<evidence type="ECO:0000313" key="2">
    <source>
        <dbReference type="EMBL" id="ANR02700.1"/>
    </source>
</evidence>
<dbReference type="GO" id="GO:0003723">
    <property type="term" value="F:RNA binding"/>
    <property type="evidence" value="ECO:0007669"/>
    <property type="project" value="InterPro"/>
</dbReference>
<name>A0A1B1HYC4_9VIRU</name>
<dbReference type="GO" id="GO:0003968">
    <property type="term" value="F:RNA-directed RNA polymerase activity"/>
    <property type="evidence" value="ECO:0007669"/>
    <property type="project" value="UniProtKB-KW"/>
</dbReference>
<accession>A0A1B1HYC4</accession>
<gene>
    <name evidence="2" type="primary">RdRp</name>
</gene>
<feature type="non-terminal residue" evidence="2">
    <location>
        <position position="1"/>
    </location>
</feature>
<reference evidence="2" key="1">
    <citation type="submission" date="2016-05" db="EMBL/GenBank/DDBJ databases">
        <title>Deep sequencing analysis reveals the mycoviral diversity of the virome of an avirulent isolate of Rhizoctonia solani AG-2-2 IV.</title>
        <authorList>
            <person name="Bartholomaeus A."/>
            <person name="Wibberg D."/>
            <person name="Winkler A."/>
            <person name="Puehler A."/>
            <person name="Schlueter A."/>
            <person name="Varrelmann M."/>
        </authorList>
    </citation>
    <scope>NUCLEOTIDE SEQUENCE</scope>
    <source>
        <strain evidence="2">DC17/RsRV-3</strain>
    </source>
</reference>
<feature type="non-terminal residue" evidence="2">
    <location>
        <position position="308"/>
    </location>
</feature>
<keyword evidence="2" id="KW-0548">Nucleotidyltransferase</keyword>
<dbReference type="InterPro" id="IPR001788">
    <property type="entry name" value="RNA-dep_RNA_pol_alsuvir"/>
</dbReference>
<evidence type="ECO:0000259" key="1">
    <source>
        <dbReference type="Pfam" id="PF00978"/>
    </source>
</evidence>
<dbReference type="GO" id="GO:0006351">
    <property type="term" value="P:DNA-templated transcription"/>
    <property type="evidence" value="ECO:0007669"/>
    <property type="project" value="InterPro"/>
</dbReference>
<proteinExistence type="predicted"/>
<dbReference type="Pfam" id="PF00978">
    <property type="entry name" value="RdRP_2"/>
    <property type="match status" value="1"/>
</dbReference>